<dbReference type="InterPro" id="IPR003851">
    <property type="entry name" value="Znf_Dof"/>
</dbReference>
<keyword evidence="3" id="KW-0862">Zinc</keyword>
<keyword evidence="5 8" id="KW-0238">DNA-binding</keyword>
<dbReference type="PANTHER" id="PTHR31089:SF75">
    <property type="entry name" value="CYCLIC DOF FACTOR 2"/>
    <property type="match status" value="1"/>
</dbReference>
<accession>A0ABD3TU77</accession>
<dbReference type="PANTHER" id="PTHR31089">
    <property type="entry name" value="CYCLIC DOF FACTOR 2"/>
    <property type="match status" value="1"/>
</dbReference>
<feature type="compositionally biased region" description="Low complexity" evidence="9">
    <location>
        <begin position="64"/>
        <end position="73"/>
    </location>
</feature>
<dbReference type="GO" id="GO:0003677">
    <property type="term" value="F:DNA binding"/>
    <property type="evidence" value="ECO:0007669"/>
    <property type="project" value="UniProtKB-UniRule"/>
</dbReference>
<evidence type="ECO:0000256" key="6">
    <source>
        <dbReference type="ARBA" id="ARBA00023163"/>
    </source>
</evidence>
<reference evidence="11 12" key="1">
    <citation type="submission" date="2024-12" db="EMBL/GenBank/DDBJ databases">
        <title>The unique morphological basis and parallel evolutionary history of personate flowers in Penstemon.</title>
        <authorList>
            <person name="Depatie T.H."/>
            <person name="Wessinger C.A."/>
        </authorList>
    </citation>
    <scope>NUCLEOTIDE SEQUENCE [LARGE SCALE GENOMIC DNA]</scope>
    <source>
        <strain evidence="11">WTNN_2</strain>
        <tissue evidence="11">Leaf</tissue>
    </source>
</reference>
<evidence type="ECO:0000313" key="12">
    <source>
        <dbReference type="Proteomes" id="UP001634393"/>
    </source>
</evidence>
<evidence type="ECO:0000313" key="11">
    <source>
        <dbReference type="EMBL" id="KAL3840575.1"/>
    </source>
</evidence>
<evidence type="ECO:0000256" key="8">
    <source>
        <dbReference type="PROSITE-ProRule" id="PRU00071"/>
    </source>
</evidence>
<evidence type="ECO:0000256" key="1">
    <source>
        <dbReference type="ARBA" id="ARBA00022723"/>
    </source>
</evidence>
<comment type="caution">
    <text evidence="11">The sequence shown here is derived from an EMBL/GenBank/DDBJ whole genome shotgun (WGS) entry which is preliminary data.</text>
</comment>
<dbReference type="PROSITE" id="PS01361">
    <property type="entry name" value="ZF_DOF_1"/>
    <property type="match status" value="1"/>
</dbReference>
<evidence type="ECO:0000256" key="5">
    <source>
        <dbReference type="ARBA" id="ARBA00023125"/>
    </source>
</evidence>
<evidence type="ECO:0000256" key="7">
    <source>
        <dbReference type="ARBA" id="ARBA00023242"/>
    </source>
</evidence>
<evidence type="ECO:0000256" key="9">
    <source>
        <dbReference type="SAM" id="MobiDB-lite"/>
    </source>
</evidence>
<sequence>MSEVMKDSAIKLFGMTIFLPPDNNKVVSDVSVSEQRQSYSATSISSTDRKDVSVTKHETTSINLTEETLTEATESSEKEEPSDQSSVSQEKTLKKPDKILPCPRCNSMDTKFCYYNNYNVNQPRHFCKKCQRYWTAGGTMRNVPVGSGRRKNNKDIISIPNYHQIMVSDAINGIHSSSNPNGFLMFDSENSNSPKKPPSFGHLGFPITFYSTPPYWNGPWAVPTAPSTSPITSTLGKHSREGITIRSSKSEKENISSVLIPKTVRIDDPSEGAKCSIWSTFGIKNEKSLFKAFVSKGDRNSSNVDYATMVMQANPAALSRSLNFHESAQ</sequence>
<keyword evidence="12" id="KW-1185">Reference proteome</keyword>
<keyword evidence="7 8" id="KW-0539">Nucleus</keyword>
<dbReference type="EMBL" id="JBJXBP010000003">
    <property type="protein sequence ID" value="KAL3840575.1"/>
    <property type="molecule type" value="Genomic_DNA"/>
</dbReference>
<feature type="domain" description="Dof-type" evidence="10">
    <location>
        <begin position="100"/>
        <end position="154"/>
    </location>
</feature>
<organism evidence="11 12">
    <name type="scientific">Penstemon smallii</name>
    <dbReference type="NCBI Taxonomy" id="265156"/>
    <lineage>
        <taxon>Eukaryota</taxon>
        <taxon>Viridiplantae</taxon>
        <taxon>Streptophyta</taxon>
        <taxon>Embryophyta</taxon>
        <taxon>Tracheophyta</taxon>
        <taxon>Spermatophyta</taxon>
        <taxon>Magnoliopsida</taxon>
        <taxon>eudicotyledons</taxon>
        <taxon>Gunneridae</taxon>
        <taxon>Pentapetalae</taxon>
        <taxon>asterids</taxon>
        <taxon>lamiids</taxon>
        <taxon>Lamiales</taxon>
        <taxon>Plantaginaceae</taxon>
        <taxon>Cheloneae</taxon>
        <taxon>Penstemon</taxon>
    </lineage>
</organism>
<feature type="region of interest" description="Disordered" evidence="9">
    <location>
        <begin position="29"/>
        <end position="93"/>
    </location>
</feature>
<proteinExistence type="predicted"/>
<evidence type="ECO:0000256" key="2">
    <source>
        <dbReference type="ARBA" id="ARBA00022771"/>
    </source>
</evidence>
<comment type="subcellular location">
    <subcellularLocation>
        <location evidence="8">Nucleus</location>
    </subcellularLocation>
</comment>
<keyword evidence="2 8" id="KW-0863">Zinc-finger</keyword>
<gene>
    <name evidence="11" type="ORF">ACJIZ3_025166</name>
</gene>
<dbReference type="GO" id="GO:0005634">
    <property type="term" value="C:nucleus"/>
    <property type="evidence" value="ECO:0007669"/>
    <property type="project" value="UniProtKB-SubCell"/>
</dbReference>
<dbReference type="PROSITE" id="PS50884">
    <property type="entry name" value="ZF_DOF_2"/>
    <property type="match status" value="1"/>
</dbReference>
<keyword evidence="1" id="KW-0479">Metal-binding</keyword>
<keyword evidence="6" id="KW-0804">Transcription</keyword>
<evidence type="ECO:0000256" key="4">
    <source>
        <dbReference type="ARBA" id="ARBA00023015"/>
    </source>
</evidence>
<dbReference type="Pfam" id="PF02701">
    <property type="entry name" value="Zn_ribbon_Dof"/>
    <property type="match status" value="1"/>
</dbReference>
<evidence type="ECO:0000256" key="3">
    <source>
        <dbReference type="ARBA" id="ARBA00022833"/>
    </source>
</evidence>
<evidence type="ECO:0000259" key="10">
    <source>
        <dbReference type="PROSITE" id="PS50884"/>
    </source>
</evidence>
<feature type="compositionally biased region" description="Polar residues" evidence="9">
    <location>
        <begin position="34"/>
        <end position="46"/>
    </location>
</feature>
<feature type="compositionally biased region" description="Basic and acidic residues" evidence="9">
    <location>
        <begin position="47"/>
        <end position="59"/>
    </location>
</feature>
<dbReference type="InterPro" id="IPR045174">
    <property type="entry name" value="Dof"/>
</dbReference>
<dbReference type="GO" id="GO:0008270">
    <property type="term" value="F:zinc ion binding"/>
    <property type="evidence" value="ECO:0007669"/>
    <property type="project" value="UniProtKB-KW"/>
</dbReference>
<name>A0ABD3TU77_9LAMI</name>
<keyword evidence="4" id="KW-0805">Transcription regulation</keyword>
<dbReference type="Proteomes" id="UP001634393">
    <property type="component" value="Unassembled WGS sequence"/>
</dbReference>
<protein>
    <recommendedName>
        <fullName evidence="10">Dof-type domain-containing protein</fullName>
    </recommendedName>
</protein>
<dbReference type="AlphaFoldDB" id="A0ABD3TU77"/>